<sequence>MVERMNNSLTQLIDVEKEVLTKVGAMFVSKRDAICNDSKRLSSMNITLSGFESKRRSAVSSIYDLNASIAKAQSEAAKALGSSLASMGNISLIEMVADDSHTEISRAYHVRAEVERRMRQVSEIKMTAQCAFNEANDMYGKLDDKKKELERALNEEQSHLKTAKENFINALQLLKGNKAEFSTVEKLCDVNFTEPSVPIDVATSIMTGLSSVNSSKTLKATEKLAEDYEDHVEQLKTLYTKLDEYNRTINGNATEAVKSAEEIEKNAKKTKKDAVETVVGEVNNKAKELCAAAKKLELFSDQSKKTTAEEKFVGGDFSGKRTVRGGSV</sequence>
<keyword evidence="1" id="KW-0175">Coiled coil</keyword>
<dbReference type="VEuPathDB" id="TriTrypDB:TvY486_0031460"/>
<proteinExistence type="predicted"/>
<evidence type="ECO:0000256" key="1">
    <source>
        <dbReference type="SAM" id="Coils"/>
    </source>
</evidence>
<gene>
    <name evidence="2" type="ORF">TvY486_0031460</name>
</gene>
<evidence type="ECO:0000313" key="3">
    <source>
        <dbReference type="Proteomes" id="UP000009027"/>
    </source>
</evidence>
<protein>
    <submittedName>
        <fullName evidence="2">Uncharacterized protein</fullName>
    </submittedName>
</protein>
<dbReference type="EMBL" id="CAEX01005361">
    <property type="protein sequence ID" value="CCD20353.1"/>
    <property type="molecule type" value="Genomic_DNA"/>
</dbReference>
<reference evidence="2 3" key="1">
    <citation type="journal article" date="2012" name="Proc. Natl. Acad. Sci. U.S.A.">
        <title>Antigenic diversity is generated by distinct evolutionary mechanisms in African trypanosome species.</title>
        <authorList>
            <person name="Jackson A.P."/>
            <person name="Berry A."/>
            <person name="Aslett M."/>
            <person name="Allison H.C."/>
            <person name="Burton P."/>
            <person name="Vavrova-Anderson J."/>
            <person name="Brown R."/>
            <person name="Browne H."/>
            <person name="Corton N."/>
            <person name="Hauser H."/>
            <person name="Gamble J."/>
            <person name="Gilderthorp R."/>
            <person name="Marcello L."/>
            <person name="McQuillan J."/>
            <person name="Otto T.D."/>
            <person name="Quail M.A."/>
            <person name="Sanders M.J."/>
            <person name="van Tonder A."/>
            <person name="Ginger M.L."/>
            <person name="Field M.C."/>
            <person name="Barry J.D."/>
            <person name="Hertz-Fowler C."/>
            <person name="Berriman M."/>
        </authorList>
    </citation>
    <scope>NUCLEOTIDE SEQUENCE</scope>
    <source>
        <strain evidence="2 3">Y486</strain>
    </source>
</reference>
<feature type="coiled-coil region" evidence="1">
    <location>
        <begin position="218"/>
        <end position="273"/>
    </location>
</feature>
<organism evidence="2 3">
    <name type="scientific">Trypanosoma vivax (strain Y486)</name>
    <dbReference type="NCBI Taxonomy" id="1055687"/>
    <lineage>
        <taxon>Eukaryota</taxon>
        <taxon>Discoba</taxon>
        <taxon>Euglenozoa</taxon>
        <taxon>Kinetoplastea</taxon>
        <taxon>Metakinetoplastina</taxon>
        <taxon>Trypanosomatida</taxon>
        <taxon>Trypanosomatidae</taxon>
        <taxon>Trypanosoma</taxon>
        <taxon>Duttonella</taxon>
    </lineage>
</organism>
<name>F9WS15_TRYVY</name>
<accession>F9WS15</accession>
<keyword evidence="3" id="KW-1185">Reference proteome</keyword>
<dbReference type="Proteomes" id="UP000009027">
    <property type="component" value="Unassembled WGS sequence"/>
</dbReference>
<evidence type="ECO:0000313" key="2">
    <source>
        <dbReference type="EMBL" id="CCD20353.1"/>
    </source>
</evidence>
<dbReference type="AlphaFoldDB" id="F9WS15"/>
<feature type="coiled-coil region" evidence="1">
    <location>
        <begin position="132"/>
        <end position="166"/>
    </location>
</feature>